<dbReference type="InterPro" id="IPR052191">
    <property type="entry name" value="tRNA_ntf/polyA_polymerase_I"/>
</dbReference>
<dbReference type="PANTHER" id="PTHR43051:SF1">
    <property type="entry name" value="POLYNUCLEOTIDE ADENYLYLTRANSFERASE FAMILY PROTEIN"/>
    <property type="match status" value="1"/>
</dbReference>
<dbReference type="GO" id="GO:0016740">
    <property type="term" value="F:transferase activity"/>
    <property type="evidence" value="ECO:0007669"/>
    <property type="project" value="UniProtKB-KW"/>
</dbReference>
<dbReference type="AlphaFoldDB" id="A0A392R952"/>
<dbReference type="Proteomes" id="UP000265520">
    <property type="component" value="Unassembled WGS sequence"/>
</dbReference>
<dbReference type="PANTHER" id="PTHR43051">
    <property type="entry name" value="POLYNUCLEOTIDE ADENYLYLTRANSFERASE FAMILY PROTEIN"/>
    <property type="match status" value="1"/>
</dbReference>
<dbReference type="EMBL" id="LXQA010196739">
    <property type="protein sequence ID" value="MCI32564.1"/>
    <property type="molecule type" value="Genomic_DNA"/>
</dbReference>
<reference evidence="1 2" key="1">
    <citation type="journal article" date="2018" name="Front. Plant Sci.">
        <title>Red Clover (Trifolium pratense) and Zigzag Clover (T. medium) - A Picture of Genomic Similarities and Differences.</title>
        <authorList>
            <person name="Dluhosova J."/>
            <person name="Istvanek J."/>
            <person name="Nedelnik J."/>
            <person name="Repkova J."/>
        </authorList>
    </citation>
    <scope>NUCLEOTIDE SEQUENCE [LARGE SCALE GENOMIC DNA]</scope>
    <source>
        <strain evidence="2">cv. 10/8</strain>
        <tissue evidence="1">Leaf</tissue>
    </source>
</reference>
<keyword evidence="2" id="KW-1185">Reference proteome</keyword>
<protein>
    <submittedName>
        <fullName evidence="1">CCA tRNA nucleotidyltransferase mitochondrial-like</fullName>
    </submittedName>
</protein>
<evidence type="ECO:0000313" key="1">
    <source>
        <dbReference type="EMBL" id="MCI32564.1"/>
    </source>
</evidence>
<name>A0A392R952_9FABA</name>
<comment type="caution">
    <text evidence="1">The sequence shown here is derived from an EMBL/GenBank/DDBJ whole genome shotgun (WGS) entry which is preliminary data.</text>
</comment>
<keyword evidence="1" id="KW-0808">Transferase</keyword>
<sequence length="41" mass="4664">LFYDPFANKIYDYANGIADLRSLKLETVTPAQLSFKDDPGR</sequence>
<feature type="non-terminal residue" evidence="1">
    <location>
        <position position="1"/>
    </location>
</feature>
<evidence type="ECO:0000313" key="2">
    <source>
        <dbReference type="Proteomes" id="UP000265520"/>
    </source>
</evidence>
<organism evidence="1 2">
    <name type="scientific">Trifolium medium</name>
    <dbReference type="NCBI Taxonomy" id="97028"/>
    <lineage>
        <taxon>Eukaryota</taxon>
        <taxon>Viridiplantae</taxon>
        <taxon>Streptophyta</taxon>
        <taxon>Embryophyta</taxon>
        <taxon>Tracheophyta</taxon>
        <taxon>Spermatophyta</taxon>
        <taxon>Magnoliopsida</taxon>
        <taxon>eudicotyledons</taxon>
        <taxon>Gunneridae</taxon>
        <taxon>Pentapetalae</taxon>
        <taxon>rosids</taxon>
        <taxon>fabids</taxon>
        <taxon>Fabales</taxon>
        <taxon>Fabaceae</taxon>
        <taxon>Papilionoideae</taxon>
        <taxon>50 kb inversion clade</taxon>
        <taxon>NPAAA clade</taxon>
        <taxon>Hologalegina</taxon>
        <taxon>IRL clade</taxon>
        <taxon>Trifolieae</taxon>
        <taxon>Trifolium</taxon>
    </lineage>
</organism>
<proteinExistence type="predicted"/>
<accession>A0A392R952</accession>